<evidence type="ECO:0000256" key="4">
    <source>
        <dbReference type="ARBA" id="ARBA00022989"/>
    </source>
</evidence>
<dbReference type="GO" id="GO:0005886">
    <property type="term" value="C:plasma membrane"/>
    <property type="evidence" value="ECO:0007669"/>
    <property type="project" value="UniProtKB-SubCell"/>
</dbReference>
<protein>
    <submittedName>
        <fullName evidence="7">Membrane protein</fullName>
    </submittedName>
</protein>
<keyword evidence="4 6" id="KW-1133">Transmembrane helix</keyword>
<feature type="transmembrane region" description="Helical" evidence="6">
    <location>
        <begin position="41"/>
        <end position="63"/>
    </location>
</feature>
<evidence type="ECO:0000256" key="6">
    <source>
        <dbReference type="SAM" id="Phobius"/>
    </source>
</evidence>
<dbReference type="PANTHER" id="PTHR30213">
    <property type="entry name" value="INNER MEMBRANE PROTEIN YHJD"/>
    <property type="match status" value="1"/>
</dbReference>
<gene>
    <name evidence="7" type="ORF">SAMN05421666_2329</name>
</gene>
<proteinExistence type="predicted"/>
<evidence type="ECO:0000256" key="5">
    <source>
        <dbReference type="ARBA" id="ARBA00023136"/>
    </source>
</evidence>
<feature type="transmembrane region" description="Helical" evidence="6">
    <location>
        <begin position="251"/>
        <end position="278"/>
    </location>
</feature>
<dbReference type="EMBL" id="FTNV01000002">
    <property type="protein sequence ID" value="SIS18382.1"/>
    <property type="molecule type" value="Genomic_DNA"/>
</dbReference>
<dbReference type="PIRSF" id="PIRSF035875">
    <property type="entry name" value="RNase_BN"/>
    <property type="match status" value="1"/>
</dbReference>
<sequence>MSERANAAYGSPRRPIGIWRALKGVWVLIGEKNLNLIASGIGFYGLLATFPAIAALIALWGFVADPALVAAQVSEFTTLLPDEVATLLTARVTELVAADSTTLGWAGLVSIAIALWSTRAGIAALVVGLNAVYGERNRGGLRHMMVAFGLTGSLIVLALACFAALVVAPIALAFLPVGPFLSFIAEVLRWCVAISTVLLALGLVYRYAPNRRGVARAGWITPGAIAATILWALATWAFTVYLQNFANYNKVYGSLGAVIVMLLWLYISAFVCLLGAALNAELELQQKADTTRGPAKPMGQRGAFVADNTSRNFENADG</sequence>
<keyword evidence="5 6" id="KW-0472">Membrane</keyword>
<feature type="transmembrane region" description="Helical" evidence="6">
    <location>
        <begin position="187"/>
        <end position="205"/>
    </location>
</feature>
<dbReference type="Proteomes" id="UP000186019">
    <property type="component" value="Unassembled WGS sequence"/>
</dbReference>
<dbReference type="NCBIfam" id="TIGR00765">
    <property type="entry name" value="yihY_not_rbn"/>
    <property type="match status" value="1"/>
</dbReference>
<name>A0A1N7H0N4_9RHOB</name>
<evidence type="ECO:0000313" key="8">
    <source>
        <dbReference type="Proteomes" id="UP000186019"/>
    </source>
</evidence>
<dbReference type="OrthoDB" id="9781030at2"/>
<feature type="transmembrane region" description="Helical" evidence="6">
    <location>
        <begin position="145"/>
        <end position="175"/>
    </location>
</feature>
<comment type="subcellular location">
    <subcellularLocation>
        <location evidence="1">Cell membrane</location>
        <topology evidence="1">Multi-pass membrane protein</topology>
    </subcellularLocation>
</comment>
<accession>A0A1N7H0N4</accession>
<dbReference type="RefSeq" id="WP_076534145.1">
    <property type="nucleotide sequence ID" value="NZ_FOAC01000003.1"/>
</dbReference>
<dbReference type="AlphaFoldDB" id="A0A1N7H0N4"/>
<feature type="transmembrane region" description="Helical" evidence="6">
    <location>
        <begin position="217"/>
        <end position="239"/>
    </location>
</feature>
<dbReference type="PANTHER" id="PTHR30213:SF0">
    <property type="entry name" value="UPF0761 MEMBRANE PROTEIN YIHY"/>
    <property type="match status" value="1"/>
</dbReference>
<evidence type="ECO:0000256" key="1">
    <source>
        <dbReference type="ARBA" id="ARBA00004651"/>
    </source>
</evidence>
<evidence type="ECO:0000313" key="7">
    <source>
        <dbReference type="EMBL" id="SIS18382.1"/>
    </source>
</evidence>
<dbReference type="InterPro" id="IPR017039">
    <property type="entry name" value="Virul_fac_BrkB"/>
</dbReference>
<evidence type="ECO:0000256" key="2">
    <source>
        <dbReference type="ARBA" id="ARBA00022475"/>
    </source>
</evidence>
<keyword evidence="3 6" id="KW-0812">Transmembrane</keyword>
<feature type="transmembrane region" description="Helical" evidence="6">
    <location>
        <begin position="105"/>
        <end position="133"/>
    </location>
</feature>
<keyword evidence="2" id="KW-1003">Cell membrane</keyword>
<keyword evidence="8" id="KW-1185">Reference proteome</keyword>
<reference evidence="7 8" key="1">
    <citation type="submission" date="2017-01" db="EMBL/GenBank/DDBJ databases">
        <authorList>
            <person name="Mah S.A."/>
            <person name="Swanson W.J."/>
            <person name="Moy G.W."/>
            <person name="Vacquier V.D."/>
        </authorList>
    </citation>
    <scope>NUCLEOTIDE SEQUENCE [LARGE SCALE GENOMIC DNA]</scope>
    <source>
        <strain evidence="7 8">DSM 29590</strain>
    </source>
</reference>
<evidence type="ECO:0000256" key="3">
    <source>
        <dbReference type="ARBA" id="ARBA00022692"/>
    </source>
</evidence>
<dbReference type="STRING" id="573024.SAMN05216208_2990"/>
<organism evidence="7 8">
    <name type="scientific">Roseovarius nanhaiticus</name>
    <dbReference type="NCBI Taxonomy" id="573024"/>
    <lineage>
        <taxon>Bacteria</taxon>
        <taxon>Pseudomonadati</taxon>
        <taxon>Pseudomonadota</taxon>
        <taxon>Alphaproteobacteria</taxon>
        <taxon>Rhodobacterales</taxon>
        <taxon>Roseobacteraceae</taxon>
        <taxon>Roseovarius</taxon>
    </lineage>
</organism>
<dbReference type="Pfam" id="PF03631">
    <property type="entry name" value="Virul_fac_BrkB"/>
    <property type="match status" value="1"/>
</dbReference>